<evidence type="ECO:0000313" key="5">
    <source>
        <dbReference type="Proteomes" id="UP000192790"/>
    </source>
</evidence>
<dbReference type="RefSeq" id="WP_084234706.1">
    <property type="nucleotide sequence ID" value="NZ_FWXW01000004.1"/>
</dbReference>
<dbReference type="Gene3D" id="1.25.40.10">
    <property type="entry name" value="Tetratricopeptide repeat domain"/>
    <property type="match status" value="1"/>
</dbReference>
<feature type="signal peptide" evidence="2">
    <location>
        <begin position="1"/>
        <end position="21"/>
    </location>
</feature>
<dbReference type="PANTHER" id="PTHR32256">
    <property type="match status" value="1"/>
</dbReference>
<feature type="chain" id="PRO_5012687047" description="Prolow-density lipoprotein receptor-related protein 1-like beta-propeller domain-containing protein" evidence="2">
    <location>
        <begin position="22"/>
        <end position="439"/>
    </location>
</feature>
<dbReference type="Gene3D" id="2.120.10.30">
    <property type="entry name" value="TolB, C-terminal domain"/>
    <property type="match status" value="1"/>
</dbReference>
<dbReference type="InterPro" id="IPR053369">
    <property type="entry name" value="SrfA-induced_signal"/>
</dbReference>
<dbReference type="EMBL" id="FWXW01000004">
    <property type="protein sequence ID" value="SMC66394.1"/>
    <property type="molecule type" value="Genomic_DNA"/>
</dbReference>
<dbReference type="SUPFAM" id="SSF101898">
    <property type="entry name" value="NHL repeat"/>
    <property type="match status" value="1"/>
</dbReference>
<accession>A0A1W2B0J5</accession>
<keyword evidence="5" id="KW-1185">Reference proteome</keyword>
<dbReference type="InterPro" id="IPR019734">
    <property type="entry name" value="TPR_rpt"/>
</dbReference>
<keyword evidence="2" id="KW-0732">Signal</keyword>
<proteinExistence type="predicted"/>
<protein>
    <recommendedName>
        <fullName evidence="3">Prolow-density lipoprotein receptor-related protein 1-like beta-propeller domain-containing protein</fullName>
    </recommendedName>
</protein>
<dbReference type="STRING" id="1122930.SAMN02745168_2041"/>
<dbReference type="PANTHER" id="PTHR32256:SF17">
    <property type="entry name" value="EGF-LIKE DOMAIN-CONTAINING PROTEIN"/>
    <property type="match status" value="1"/>
</dbReference>
<dbReference type="Proteomes" id="UP000192790">
    <property type="component" value="Unassembled WGS sequence"/>
</dbReference>
<evidence type="ECO:0000256" key="2">
    <source>
        <dbReference type="SAM" id="SignalP"/>
    </source>
</evidence>
<reference evidence="4 5" key="1">
    <citation type="submission" date="2017-04" db="EMBL/GenBank/DDBJ databases">
        <authorList>
            <person name="Afonso C.L."/>
            <person name="Miller P.J."/>
            <person name="Scott M.A."/>
            <person name="Spackman E."/>
            <person name="Goraichik I."/>
            <person name="Dimitrov K.M."/>
            <person name="Suarez D.L."/>
            <person name="Swayne D.E."/>
        </authorList>
    </citation>
    <scope>NUCLEOTIDE SEQUENCE [LARGE SCALE GENOMIC DNA]</scope>
    <source>
        <strain evidence="4 5">DSM 12816</strain>
    </source>
</reference>
<evidence type="ECO:0000256" key="1">
    <source>
        <dbReference type="PROSITE-ProRule" id="PRU00339"/>
    </source>
</evidence>
<dbReference type="SUPFAM" id="SSF48452">
    <property type="entry name" value="TPR-like"/>
    <property type="match status" value="1"/>
</dbReference>
<feature type="repeat" description="TPR" evidence="1">
    <location>
        <begin position="41"/>
        <end position="74"/>
    </location>
</feature>
<dbReference type="InterPro" id="IPR011990">
    <property type="entry name" value="TPR-like_helical_dom_sf"/>
</dbReference>
<dbReference type="InterPro" id="IPR032485">
    <property type="entry name" value="LRP1-like_beta_prop"/>
</dbReference>
<evidence type="ECO:0000259" key="3">
    <source>
        <dbReference type="Pfam" id="PF16472"/>
    </source>
</evidence>
<evidence type="ECO:0000313" key="4">
    <source>
        <dbReference type="EMBL" id="SMC66394.1"/>
    </source>
</evidence>
<dbReference type="PROSITE" id="PS50005">
    <property type="entry name" value="TPR"/>
    <property type="match status" value="1"/>
</dbReference>
<organism evidence="4 5">
    <name type="scientific">Papillibacter cinnamivorans DSM 12816</name>
    <dbReference type="NCBI Taxonomy" id="1122930"/>
    <lineage>
        <taxon>Bacteria</taxon>
        <taxon>Bacillati</taxon>
        <taxon>Bacillota</taxon>
        <taxon>Clostridia</taxon>
        <taxon>Eubacteriales</taxon>
        <taxon>Oscillospiraceae</taxon>
        <taxon>Papillibacter</taxon>
    </lineage>
</organism>
<dbReference type="InterPro" id="IPR011042">
    <property type="entry name" value="6-blade_b-propeller_TolB-like"/>
</dbReference>
<name>A0A1W2B0J5_9FIRM</name>
<dbReference type="SUPFAM" id="SSF69304">
    <property type="entry name" value="Tricorn protease N-terminal domain"/>
    <property type="match status" value="1"/>
</dbReference>
<feature type="domain" description="Prolow-density lipoprotein receptor-related protein 1-like beta-propeller" evidence="3">
    <location>
        <begin position="165"/>
        <end position="428"/>
    </location>
</feature>
<dbReference type="PROSITE" id="PS51257">
    <property type="entry name" value="PROKAR_LIPOPROTEIN"/>
    <property type="match status" value="1"/>
</dbReference>
<dbReference type="AlphaFoldDB" id="A0A1W2B0J5"/>
<dbReference type="OrthoDB" id="27389at2"/>
<keyword evidence="1" id="KW-0802">TPR repeat</keyword>
<sequence>MKRLFSLFLSLILVLGLVSCASSSASKISSEEKAITDAASAEALETLARQYGDEGKYEYAMQAAKKLLELDPDSQDGYLLKAELRIREMQSAYGELNAMVEEDLGSVPDPAAYKEELARMYEEAGLDLIIPFVPDYASPEEINTVGNSAQNLYGIVWNADGSSVSGVFASQGEWIYYADPKDHYALYKGRTDGGSLEKITSDAACSLNVAGDWIYYINRGEENSLYKIRTDGSGRTRLTDDACASAVVCGDWIYYVNQDDRDTIYRIGIDGAAREIFGKTDAKLLFTDGVWLYFSSEDEENLVRLKLDKSGQEYLLGRWHVWVYLYEGWLYYLTDDNGLAILKMRPDGADVTEVWHYDAKINFYALLDGRLIVSVRDREGKEGLLALRLDTLEEELSLENVHSEAVCSDSRGNVYFITSADDLGLYRIDWETGSAVPIG</sequence>
<gene>
    <name evidence="4" type="ORF">SAMN02745168_2041</name>
</gene>
<dbReference type="Pfam" id="PF16472">
    <property type="entry name" value="DUF5050"/>
    <property type="match status" value="1"/>
</dbReference>